<dbReference type="EMBL" id="CAJOBB010009126">
    <property type="protein sequence ID" value="CAF4221936.1"/>
    <property type="molecule type" value="Genomic_DNA"/>
</dbReference>
<protein>
    <recommendedName>
        <fullName evidence="2">ChrR-like cupin domain-containing protein</fullName>
    </recommendedName>
</protein>
<keyword evidence="1" id="KW-0732">Signal</keyword>
<sequence length="192" mass="21966">MWTIYLLGLLLGTSSAMNMNFLLANGPTYMAANSSIFIPYGNPKYDLKMKLIQVDPHTGLWVNILKGSPGSVLGTHRHYDQVYGYTLKGAWGYREHPEWLSRAGDTIHETPGSVHTLYIDDHHGETETLFFVWGALEFLDEAGNTIAIEDWRSILQKYVDYCQKNQLPIVDLTYPKEKVEDVHFHQHHTTDL</sequence>
<organism evidence="4 6">
    <name type="scientific">Adineta steineri</name>
    <dbReference type="NCBI Taxonomy" id="433720"/>
    <lineage>
        <taxon>Eukaryota</taxon>
        <taxon>Metazoa</taxon>
        <taxon>Spiralia</taxon>
        <taxon>Gnathifera</taxon>
        <taxon>Rotifera</taxon>
        <taxon>Eurotatoria</taxon>
        <taxon>Bdelloidea</taxon>
        <taxon>Adinetida</taxon>
        <taxon>Adinetidae</taxon>
        <taxon>Adineta</taxon>
    </lineage>
</organism>
<proteinExistence type="predicted"/>
<dbReference type="Proteomes" id="UP000663868">
    <property type="component" value="Unassembled WGS sequence"/>
</dbReference>
<reference evidence="4" key="1">
    <citation type="submission" date="2021-02" db="EMBL/GenBank/DDBJ databases">
        <authorList>
            <person name="Nowell W R."/>
        </authorList>
    </citation>
    <scope>NUCLEOTIDE SEQUENCE</scope>
</reference>
<dbReference type="Gene3D" id="2.60.120.10">
    <property type="entry name" value="Jelly Rolls"/>
    <property type="match status" value="1"/>
</dbReference>
<gene>
    <name evidence="3" type="ORF">JYZ213_LOCUS42454</name>
    <name evidence="5" type="ORF">KXQ929_LOCUS41245</name>
    <name evidence="4" type="ORF">OXD698_LOCUS7710</name>
</gene>
<evidence type="ECO:0000313" key="3">
    <source>
        <dbReference type="EMBL" id="CAF1482463.1"/>
    </source>
</evidence>
<feature type="chain" id="PRO_5036414831" description="ChrR-like cupin domain-containing protein" evidence="1">
    <location>
        <begin position="17"/>
        <end position="192"/>
    </location>
</feature>
<dbReference type="CDD" id="cd20302">
    <property type="entry name" value="cupin_DAD"/>
    <property type="match status" value="1"/>
</dbReference>
<dbReference type="SUPFAM" id="SSF51182">
    <property type="entry name" value="RmlC-like cupins"/>
    <property type="match status" value="1"/>
</dbReference>
<dbReference type="InterPro" id="IPR014710">
    <property type="entry name" value="RmlC-like_jellyroll"/>
</dbReference>
<feature type="signal peptide" evidence="1">
    <location>
        <begin position="1"/>
        <end position="16"/>
    </location>
</feature>
<dbReference type="Pfam" id="PF12973">
    <property type="entry name" value="Cupin_7"/>
    <property type="match status" value="1"/>
</dbReference>
<name>A0A818PSE6_9BILA</name>
<dbReference type="InterPro" id="IPR025979">
    <property type="entry name" value="ChrR-like_cupin_dom"/>
</dbReference>
<dbReference type="InterPro" id="IPR011051">
    <property type="entry name" value="RmlC_Cupin_sf"/>
</dbReference>
<evidence type="ECO:0000313" key="5">
    <source>
        <dbReference type="EMBL" id="CAF4221936.1"/>
    </source>
</evidence>
<evidence type="ECO:0000313" key="4">
    <source>
        <dbReference type="EMBL" id="CAF3626451.1"/>
    </source>
</evidence>
<evidence type="ECO:0000313" key="6">
    <source>
        <dbReference type="Proteomes" id="UP000663844"/>
    </source>
</evidence>
<dbReference type="Proteomes" id="UP000663844">
    <property type="component" value="Unassembled WGS sequence"/>
</dbReference>
<feature type="domain" description="ChrR-like cupin" evidence="2">
    <location>
        <begin position="46"/>
        <end position="134"/>
    </location>
</feature>
<dbReference type="EMBL" id="CAJNOG010001968">
    <property type="protein sequence ID" value="CAF1482463.1"/>
    <property type="molecule type" value="Genomic_DNA"/>
</dbReference>
<evidence type="ECO:0000259" key="2">
    <source>
        <dbReference type="Pfam" id="PF12973"/>
    </source>
</evidence>
<dbReference type="Proteomes" id="UP000663845">
    <property type="component" value="Unassembled WGS sequence"/>
</dbReference>
<dbReference type="AlphaFoldDB" id="A0A818PSE6"/>
<comment type="caution">
    <text evidence="4">The sequence shown here is derived from an EMBL/GenBank/DDBJ whole genome shotgun (WGS) entry which is preliminary data.</text>
</comment>
<dbReference type="EMBL" id="CAJOAZ010000357">
    <property type="protein sequence ID" value="CAF3626451.1"/>
    <property type="molecule type" value="Genomic_DNA"/>
</dbReference>
<evidence type="ECO:0000256" key="1">
    <source>
        <dbReference type="SAM" id="SignalP"/>
    </source>
</evidence>
<accession>A0A818PSE6</accession>